<feature type="compositionally biased region" description="Polar residues" evidence="5">
    <location>
        <begin position="1228"/>
        <end position="1242"/>
    </location>
</feature>
<feature type="compositionally biased region" description="Low complexity" evidence="5">
    <location>
        <begin position="335"/>
        <end position="361"/>
    </location>
</feature>
<gene>
    <name evidence="7" type="ORF">EXIGLDRAFT_842163</name>
</gene>
<feature type="compositionally biased region" description="Basic and acidic residues" evidence="5">
    <location>
        <begin position="689"/>
        <end position="716"/>
    </location>
</feature>
<feature type="compositionally biased region" description="Low complexity" evidence="5">
    <location>
        <begin position="1010"/>
        <end position="1024"/>
    </location>
</feature>
<feature type="compositionally biased region" description="Basic and acidic residues" evidence="5">
    <location>
        <begin position="858"/>
        <end position="889"/>
    </location>
</feature>
<feature type="domain" description="TPX2 C-terminal" evidence="6">
    <location>
        <begin position="1305"/>
        <end position="1373"/>
    </location>
</feature>
<dbReference type="InterPro" id="IPR027329">
    <property type="entry name" value="TPX2_C"/>
</dbReference>
<feature type="region of interest" description="Disordered" evidence="5">
    <location>
        <begin position="1"/>
        <end position="211"/>
    </location>
</feature>
<dbReference type="GO" id="GO:0005856">
    <property type="term" value="C:cytoskeleton"/>
    <property type="evidence" value="ECO:0007669"/>
    <property type="project" value="UniProtKB-SubCell"/>
</dbReference>
<evidence type="ECO:0000259" key="6">
    <source>
        <dbReference type="Pfam" id="PF06886"/>
    </source>
</evidence>
<dbReference type="InParanoid" id="A0A165ZNY1"/>
<feature type="region of interest" description="Disordered" evidence="5">
    <location>
        <begin position="1225"/>
        <end position="1325"/>
    </location>
</feature>
<feature type="compositionally biased region" description="Basic and acidic residues" evidence="5">
    <location>
        <begin position="909"/>
        <end position="919"/>
    </location>
</feature>
<feature type="compositionally biased region" description="Basic and acidic residues" evidence="5">
    <location>
        <begin position="1244"/>
        <end position="1261"/>
    </location>
</feature>
<feature type="compositionally biased region" description="Basic and acidic residues" evidence="5">
    <location>
        <begin position="1311"/>
        <end position="1325"/>
    </location>
</feature>
<feature type="compositionally biased region" description="Low complexity" evidence="5">
    <location>
        <begin position="130"/>
        <end position="149"/>
    </location>
</feature>
<feature type="region of interest" description="Disordered" evidence="5">
    <location>
        <begin position="305"/>
        <end position="979"/>
    </location>
</feature>
<feature type="compositionally biased region" description="Low complexity" evidence="5">
    <location>
        <begin position="193"/>
        <end position="211"/>
    </location>
</feature>
<feature type="compositionally biased region" description="Polar residues" evidence="5">
    <location>
        <begin position="803"/>
        <end position="817"/>
    </location>
</feature>
<dbReference type="Proteomes" id="UP000077266">
    <property type="component" value="Unassembled WGS sequence"/>
</dbReference>
<evidence type="ECO:0000256" key="5">
    <source>
        <dbReference type="SAM" id="MobiDB-lite"/>
    </source>
</evidence>
<dbReference type="OrthoDB" id="3242303at2759"/>
<proteinExistence type="inferred from homology"/>
<feature type="compositionally biased region" description="Basic and acidic residues" evidence="5">
    <location>
        <begin position="965"/>
        <end position="978"/>
    </location>
</feature>
<feature type="compositionally biased region" description="Polar residues" evidence="5">
    <location>
        <begin position="165"/>
        <end position="174"/>
    </location>
</feature>
<evidence type="ECO:0000256" key="1">
    <source>
        <dbReference type="ARBA" id="ARBA00004245"/>
    </source>
</evidence>
<comment type="similarity">
    <text evidence="2">Belongs to the TPX2 family.</text>
</comment>
<keyword evidence="8" id="KW-1185">Reference proteome</keyword>
<feature type="compositionally biased region" description="Acidic residues" evidence="5">
    <location>
        <begin position="577"/>
        <end position="597"/>
    </location>
</feature>
<name>A0A165ZNY1_EXIGL</name>
<keyword evidence="3" id="KW-0963">Cytoplasm</keyword>
<feature type="compositionally biased region" description="Low complexity" evidence="5">
    <location>
        <begin position="1262"/>
        <end position="1275"/>
    </location>
</feature>
<dbReference type="EMBL" id="KV426222">
    <property type="protein sequence ID" value="KZV84499.1"/>
    <property type="molecule type" value="Genomic_DNA"/>
</dbReference>
<feature type="compositionally biased region" description="Low complexity" evidence="5">
    <location>
        <begin position="737"/>
        <end position="760"/>
    </location>
</feature>
<comment type="subcellular location">
    <subcellularLocation>
        <location evidence="1">Cytoplasm</location>
        <location evidence="1">Cytoskeleton</location>
    </subcellularLocation>
</comment>
<feature type="compositionally biased region" description="Basic and acidic residues" evidence="5">
    <location>
        <begin position="436"/>
        <end position="447"/>
    </location>
</feature>
<dbReference type="Pfam" id="PF06886">
    <property type="entry name" value="TPX2"/>
    <property type="match status" value="1"/>
</dbReference>
<evidence type="ECO:0000256" key="3">
    <source>
        <dbReference type="ARBA" id="ARBA00022490"/>
    </source>
</evidence>
<keyword evidence="4" id="KW-0206">Cytoskeleton</keyword>
<feature type="compositionally biased region" description="Low complexity" evidence="5">
    <location>
        <begin position="830"/>
        <end position="844"/>
    </location>
</feature>
<feature type="compositionally biased region" description="Pro residues" evidence="5">
    <location>
        <begin position="1113"/>
        <end position="1128"/>
    </location>
</feature>
<evidence type="ECO:0000256" key="2">
    <source>
        <dbReference type="ARBA" id="ARBA00005885"/>
    </source>
</evidence>
<feature type="compositionally biased region" description="Polar residues" evidence="5">
    <location>
        <begin position="22"/>
        <end position="32"/>
    </location>
</feature>
<evidence type="ECO:0000313" key="8">
    <source>
        <dbReference type="Proteomes" id="UP000077266"/>
    </source>
</evidence>
<sequence>MPASRIPAPRANKENVPGTVARQRTASFTSSIPVPKSLARSRQTPATDKKTAASETAPRPAPQSMGKLSTKPPTFARAEPAQVVSDDDEVPLPSPSRSARRRRAMTPSEVRPLADDSMELDQETQTVTQAVSTSARRQSAAAAPSRRNSLVTEQEQPSAAEGSRRQSTQASFTRRASVADASDQDYEADSTHRTTTSARSSYSGSGSMSMSTFPNMGDVTNIADMTNLGDMTNFGGEDYTAEDMEMDTTIPVGELSFDSEQLLAQLEAERLQLRAELDRQRALQDAPAPAMSESPIVAPIGRAQRVPAPASRPASPVQEASAPASTRAARVSTGAPPRQASPVRPAAAPPARRASRVLAPPLEVPQPAAPSRRSSIRMPGAAVWDEEVLVPVEERRTSLARPPTPPPVRRRASVVEESASPRRESVARVPTPPPARRPEPAMTKRDSIAPVPVEQPAPPPRRESVTRAPSPPARRQSVAVQPQATSTAPRRVVSPPPPRPVAGREERPAAAQLAPRRVSVGRQPTPPAPARRESVRVARPASPEVLVQPPPSRRGSIASTHRPSPPRPPQSAQFEDVFMDDDDEEEENYNFAQEDEEKTVRTRRGSASVYSFEPAQPPARSELYPTLEAELPRSRSSRTHTVYYEPMPATSRPSMSYHEDRRADAMQISPPRLRRPSAGVLPTFLEQQQRVDDMFQRRVRDSNSHKGVELSPERLSRPASALDMQSGTRSRANSFTSRSRPASPVSRSRSMSRSRPVSPRSRSRPPSPVARGGRSMSAAPDLSFHDERPSRPTSRSGGYAGPTATSKSRTAPRRSTSVPPPQSRKEAPKSKPTGKATTSTTTSSRLMKETASSRARVALRDKDVNKGAGRRGEVDRERGRTKDVKKDLNKTSASRPPATVASKPPAARPRQEPKKKPVEVAKAVSARTAPRGILKAKPTTKPKLPASQLTRALAAKPSGCGSRPKLRDALAEPVEKQDANSGPAFADVIAKYGERLLKASGLAWITDPQAESATASASAPAVTAKLTLDTAPRTVQLSDREADGDEEASESEPEHDPYRAMTLDDLSPRKRRAMHHQEDLQHHHPSFVPSPMRPSFKRSSDSYSPEPYKRARPPPSSPTPSSSPPSPEPSRARSRSRSRGPERPLSRNGVAGGSMSREREFRGSGSVASQMVASASWDMPGYANKQRVLEKLEIERMRKELEAQARRAAGAPDYPVVPVIAPAHHTGTKPTVTQPFTFQASRQQRKEDFEAKRQLWQERSESVQSHASSHSSRSAPDFGSIHAANAASLASRRPKAQPTVPTAPKLSTTTRARERERYEEGHRERERIVEEYRAERRRLREMEEEREYREMRKRTVPKAHEVPGWYAEAPKRSVSGDARRR</sequence>
<feature type="compositionally biased region" description="Acidic residues" evidence="5">
    <location>
        <begin position="1042"/>
        <end position="1051"/>
    </location>
</feature>
<dbReference type="STRING" id="1314781.A0A165ZNY1"/>
<reference evidence="7 8" key="1">
    <citation type="journal article" date="2016" name="Mol. Biol. Evol.">
        <title>Comparative Genomics of Early-Diverging Mushroom-Forming Fungi Provides Insights into the Origins of Lignocellulose Decay Capabilities.</title>
        <authorList>
            <person name="Nagy L.G."/>
            <person name="Riley R."/>
            <person name="Tritt A."/>
            <person name="Adam C."/>
            <person name="Daum C."/>
            <person name="Floudas D."/>
            <person name="Sun H."/>
            <person name="Yadav J.S."/>
            <person name="Pangilinan J."/>
            <person name="Larsson K.H."/>
            <person name="Matsuura K."/>
            <person name="Barry K."/>
            <person name="Labutti K."/>
            <person name="Kuo R."/>
            <person name="Ohm R.A."/>
            <person name="Bhattacharya S.S."/>
            <person name="Shirouzu T."/>
            <person name="Yoshinaga Y."/>
            <person name="Martin F.M."/>
            <person name="Grigoriev I.V."/>
            <person name="Hibbett D.S."/>
        </authorList>
    </citation>
    <scope>NUCLEOTIDE SEQUENCE [LARGE SCALE GENOMIC DNA]</scope>
    <source>
        <strain evidence="7 8">HHB12029</strain>
    </source>
</reference>
<accession>A0A165ZNY1</accession>
<protein>
    <recommendedName>
        <fullName evidence="6">TPX2 C-terminal domain-containing protein</fullName>
    </recommendedName>
</protein>
<feature type="compositionally biased region" description="Polar residues" evidence="5">
    <location>
        <begin position="478"/>
        <end position="487"/>
    </location>
</feature>
<evidence type="ECO:0000313" key="7">
    <source>
        <dbReference type="EMBL" id="KZV84499.1"/>
    </source>
</evidence>
<feature type="region of interest" description="Disordered" evidence="5">
    <location>
        <begin position="1009"/>
        <end position="1170"/>
    </location>
</feature>
<feature type="compositionally biased region" description="Low complexity" evidence="5">
    <location>
        <begin position="305"/>
        <end position="318"/>
    </location>
</feature>
<organism evidence="7 8">
    <name type="scientific">Exidia glandulosa HHB12029</name>
    <dbReference type="NCBI Taxonomy" id="1314781"/>
    <lineage>
        <taxon>Eukaryota</taxon>
        <taxon>Fungi</taxon>
        <taxon>Dikarya</taxon>
        <taxon>Basidiomycota</taxon>
        <taxon>Agaricomycotina</taxon>
        <taxon>Agaricomycetes</taxon>
        <taxon>Auriculariales</taxon>
        <taxon>Exidiaceae</taxon>
        <taxon>Exidia</taxon>
    </lineage>
</organism>
<evidence type="ECO:0000256" key="4">
    <source>
        <dbReference type="ARBA" id="ARBA00023212"/>
    </source>
</evidence>
<feature type="compositionally biased region" description="Polar residues" evidence="5">
    <location>
        <begin position="723"/>
        <end position="736"/>
    </location>
</feature>
<feature type="compositionally biased region" description="Low complexity" evidence="5">
    <location>
        <begin position="935"/>
        <end position="946"/>
    </location>
</feature>